<dbReference type="EMBL" id="CADCWO010000165">
    <property type="protein sequence ID" value="CAA9581376.1"/>
    <property type="molecule type" value="Genomic_DNA"/>
</dbReference>
<gene>
    <name evidence="1" type="ORF">AVDCRST_MAG81-3687</name>
</gene>
<sequence length="93" mass="10385">MLSVNILLSATAILTLIHLSHYQKAQQAKLQAIQAEVKLAVGRVNQAKAQFDRNRDPQQERRIVQEETTGIEPGQLQVVWTRQTAAQSPTTLP</sequence>
<reference evidence="1" key="1">
    <citation type="submission" date="2020-02" db="EMBL/GenBank/DDBJ databases">
        <authorList>
            <person name="Meier V. D."/>
        </authorList>
    </citation>
    <scope>NUCLEOTIDE SEQUENCE</scope>
    <source>
        <strain evidence="1">AVDCRST_MAG81</strain>
    </source>
</reference>
<organism evidence="1">
    <name type="scientific">uncultured Synechococcales cyanobacterium</name>
    <dbReference type="NCBI Taxonomy" id="1936017"/>
    <lineage>
        <taxon>Bacteria</taxon>
        <taxon>Bacillati</taxon>
        <taxon>Cyanobacteriota</taxon>
        <taxon>Cyanophyceae</taxon>
        <taxon>Synechococcales</taxon>
        <taxon>environmental samples</taxon>
    </lineage>
</organism>
<accession>A0A6J4VKZ8</accession>
<dbReference type="AlphaFoldDB" id="A0A6J4VKZ8"/>
<evidence type="ECO:0000313" key="1">
    <source>
        <dbReference type="EMBL" id="CAA9581376.1"/>
    </source>
</evidence>
<name>A0A6J4VKZ8_9CYAN</name>
<proteinExistence type="predicted"/>
<protein>
    <submittedName>
        <fullName evidence="1">Uncharacterized protein</fullName>
    </submittedName>
</protein>